<evidence type="ECO:0000256" key="1">
    <source>
        <dbReference type="SAM" id="MobiDB-lite"/>
    </source>
</evidence>
<evidence type="ECO:0000313" key="2">
    <source>
        <dbReference type="EMBL" id="REH89624.1"/>
    </source>
</evidence>
<dbReference type="AlphaFoldDB" id="A0A3E0IL59"/>
<protein>
    <recommendedName>
        <fullName evidence="4">Cthe-2314-like HEPN domain-containing protein</fullName>
    </recommendedName>
</protein>
<dbReference type="Proteomes" id="UP000256562">
    <property type="component" value="Unassembled WGS sequence"/>
</dbReference>
<name>A0A3E0IL59_9STAP</name>
<feature type="compositionally biased region" description="Basic and acidic residues" evidence="1">
    <location>
        <begin position="127"/>
        <end position="136"/>
    </location>
</feature>
<feature type="region of interest" description="Disordered" evidence="1">
    <location>
        <begin position="127"/>
        <end position="148"/>
    </location>
</feature>
<gene>
    <name evidence="2" type="ORF">DOS83_13150</name>
</gene>
<organism evidence="2 3">
    <name type="scientific">Staphylococcus felis</name>
    <dbReference type="NCBI Taxonomy" id="46127"/>
    <lineage>
        <taxon>Bacteria</taxon>
        <taxon>Bacillati</taxon>
        <taxon>Bacillota</taxon>
        <taxon>Bacilli</taxon>
        <taxon>Bacillales</taxon>
        <taxon>Staphylococcaceae</taxon>
        <taxon>Staphylococcus</taxon>
    </lineage>
</organism>
<evidence type="ECO:0008006" key="4">
    <source>
        <dbReference type="Google" id="ProtNLM"/>
    </source>
</evidence>
<sequence>MFNYDVNKTMYDDKSIFDNLAKQCIADLVVSYDRNRFFLNLAQEEIEESFKSFENNDLKENLILDYHITNSIRLITTLDDILIRVRCFTLMVDINDINIDKVGRLYNGEDEKSKGLTQDAREYFEQNNKKSSDKKYYPNLPDKNNRKTRDYRNKITHEGLSFYQTDHIEINGLIIGGTQEFMTSQNKRKIIEIIDLIKEDTGILDKEQQQLDNIIQKHLKLTKFPNG</sequence>
<proteinExistence type="predicted"/>
<comment type="caution">
    <text evidence="2">The sequence shown here is derived from an EMBL/GenBank/DDBJ whole genome shotgun (WGS) entry which is preliminary data.</text>
</comment>
<reference evidence="2 3" key="1">
    <citation type="journal article" date="2018" name="Vet. Microbiol.">
        <title>Characterisation of Staphylococcus felis isolated from cats using whole genome sequencing.</title>
        <authorList>
            <person name="Worthing K."/>
            <person name="Pang S."/>
            <person name="Trott D.J."/>
            <person name="Abraham S."/>
            <person name="Coombs G.W."/>
            <person name="Jordan D."/>
            <person name="McIntyre L."/>
            <person name="Davies M.R."/>
            <person name="Norris J."/>
        </authorList>
    </citation>
    <scope>NUCLEOTIDE SEQUENCE [LARGE SCALE GENOMIC DNA]</scope>
    <source>
        <strain evidence="2 3">F9</strain>
    </source>
</reference>
<dbReference type="OrthoDB" id="2413823at2"/>
<dbReference type="EMBL" id="QKXQ01000670">
    <property type="protein sequence ID" value="REH89624.1"/>
    <property type="molecule type" value="Genomic_DNA"/>
</dbReference>
<accession>A0A3E0IL59</accession>
<dbReference type="RefSeq" id="WP_086428535.1">
    <property type="nucleotide sequence ID" value="NZ_QKXN01000015.1"/>
</dbReference>
<evidence type="ECO:0000313" key="3">
    <source>
        <dbReference type="Proteomes" id="UP000256562"/>
    </source>
</evidence>